<sequence>MAASSSFEELCRQKNVDPEEWRKSLATPIMAEKCLLDMNEEELLAHHQRVLDRANATKEDRALLVLERTQEGRLERQALKVWAQQMRDAEQVKAEQVPEMLESLRYEISNNEVHFLLHQFGATKGLDMIPERVLSQHQWLWLVGECQILKESYKHVKREEWEAGYANHVQKLTLQDAAGVPEASVGETGWWWTNGEKAGHAAALKKFAWGMQPEIEAELLQELELFIGPRIKDAPDGVKSPNLSIQKEASTAIFKMQQLSVHTIIALQTALLIFLQFGEKALPSLFAARKACHAGSGALMLLLDSRDPIARAFIYVVVVSSLAMTWRLVPKWVPSFRFGDVYDVGISVYLLIVFAWFYLQQPVAALAPLFFADPAGAVVGKFCSKRGFNRAWWENKTIMGTLAVLVVAYLRRLARIWGPQRLLRLLSCQWGPSYQTGAASPFCTASLDAPTYPRVLLAVLCALAEAFGGALPIPCTSTDGVKRKKLSPPELKLYLYFYFFVFCISIGAMAVALSMRIPQGVSRAVEDLADEDDLDLRWLEDRLTWAARLGDAAQALRGWETDSEISELERWRSLEEMAKLRCEKRREASKLEKLEKRLHLVSTSCVEAQSQLAGLKRERDLLKDCVQELLVLTQPGSKALSRSEVVASPGRQRSPEVSAKGATSLGPPVARTPQGATPRSARSGGAATPNVLTVPSRRVRFDDKLMESPREPRVPLPAGQVWHYVPILKHLPAEPVTQQEPTAVAGEHPGSARRSRSPTPSAQSDNGEALPTMDSARLAQASGEPVVRQDASCGQVQLPRWAAASPPAAPQLIHVASAPRLVQGPGQPVPAVQPWILRQPITQMVPRPAAPVTVRRVVQRS</sequence>
<reference evidence="3" key="1">
    <citation type="submission" date="2022-10" db="EMBL/GenBank/DDBJ databases">
        <authorList>
            <person name="Chen Y."/>
            <person name="Dougan E. K."/>
            <person name="Chan C."/>
            <person name="Rhodes N."/>
            <person name="Thang M."/>
        </authorList>
    </citation>
    <scope>NUCLEOTIDE SEQUENCE</scope>
</reference>
<dbReference type="EMBL" id="CAMXCT010005101">
    <property type="protein sequence ID" value="CAI4011398.1"/>
    <property type="molecule type" value="Genomic_DNA"/>
</dbReference>
<protein>
    <submittedName>
        <fullName evidence="3">Uncharacterized protein</fullName>
    </submittedName>
</protein>
<keyword evidence="2" id="KW-0812">Transmembrane</keyword>
<evidence type="ECO:0000256" key="2">
    <source>
        <dbReference type="SAM" id="Phobius"/>
    </source>
</evidence>
<keyword evidence="2" id="KW-1133">Transmembrane helix</keyword>
<accession>A0A9P1GFQ5</accession>
<feature type="transmembrane region" description="Helical" evidence="2">
    <location>
        <begin position="397"/>
        <end position="414"/>
    </location>
</feature>
<keyword evidence="5" id="KW-1185">Reference proteome</keyword>
<feature type="region of interest" description="Disordered" evidence="1">
    <location>
        <begin position="640"/>
        <end position="695"/>
    </location>
</feature>
<organism evidence="3">
    <name type="scientific">Cladocopium goreaui</name>
    <dbReference type="NCBI Taxonomy" id="2562237"/>
    <lineage>
        <taxon>Eukaryota</taxon>
        <taxon>Sar</taxon>
        <taxon>Alveolata</taxon>
        <taxon>Dinophyceae</taxon>
        <taxon>Suessiales</taxon>
        <taxon>Symbiodiniaceae</taxon>
        <taxon>Cladocopium</taxon>
    </lineage>
</organism>
<name>A0A9P1GFQ5_9DINO</name>
<comment type="caution">
    <text evidence="3">The sequence shown here is derived from an EMBL/GenBank/DDBJ whole genome shotgun (WGS) entry which is preliminary data.</text>
</comment>
<dbReference type="EMBL" id="CAMXCT030005101">
    <property type="protein sequence ID" value="CAL4798710.1"/>
    <property type="molecule type" value="Genomic_DNA"/>
</dbReference>
<evidence type="ECO:0000313" key="4">
    <source>
        <dbReference type="EMBL" id="CAL4798710.1"/>
    </source>
</evidence>
<reference evidence="4 5" key="2">
    <citation type="submission" date="2024-05" db="EMBL/GenBank/DDBJ databases">
        <authorList>
            <person name="Chen Y."/>
            <person name="Shah S."/>
            <person name="Dougan E. K."/>
            <person name="Thang M."/>
            <person name="Chan C."/>
        </authorList>
    </citation>
    <scope>NUCLEOTIDE SEQUENCE [LARGE SCALE GENOMIC DNA]</scope>
</reference>
<feature type="transmembrane region" description="Helical" evidence="2">
    <location>
        <begin position="309"/>
        <end position="329"/>
    </location>
</feature>
<evidence type="ECO:0000313" key="3">
    <source>
        <dbReference type="EMBL" id="CAI4011398.1"/>
    </source>
</evidence>
<proteinExistence type="predicted"/>
<keyword evidence="2" id="KW-0472">Membrane</keyword>
<dbReference type="OrthoDB" id="411568at2759"/>
<gene>
    <name evidence="3" type="ORF">C1SCF055_LOCUS36568</name>
</gene>
<evidence type="ECO:0000313" key="5">
    <source>
        <dbReference type="Proteomes" id="UP001152797"/>
    </source>
</evidence>
<feature type="region of interest" description="Disordered" evidence="1">
    <location>
        <begin position="740"/>
        <end position="770"/>
    </location>
</feature>
<feature type="transmembrane region" description="Helical" evidence="2">
    <location>
        <begin position="493"/>
        <end position="513"/>
    </location>
</feature>
<evidence type="ECO:0000256" key="1">
    <source>
        <dbReference type="SAM" id="MobiDB-lite"/>
    </source>
</evidence>
<dbReference type="EMBL" id="CAMXCT020005101">
    <property type="protein sequence ID" value="CAL1164773.1"/>
    <property type="molecule type" value="Genomic_DNA"/>
</dbReference>
<dbReference type="AlphaFoldDB" id="A0A9P1GFQ5"/>
<dbReference type="Proteomes" id="UP001152797">
    <property type="component" value="Unassembled WGS sequence"/>
</dbReference>